<organism evidence="2 3">
    <name type="scientific">Sphaerisporangium album</name>
    <dbReference type="NCBI Taxonomy" id="509200"/>
    <lineage>
        <taxon>Bacteria</taxon>
        <taxon>Bacillati</taxon>
        <taxon>Actinomycetota</taxon>
        <taxon>Actinomycetes</taxon>
        <taxon>Streptosporangiales</taxon>
        <taxon>Streptosporangiaceae</taxon>
        <taxon>Sphaerisporangium</taxon>
    </lineage>
</organism>
<evidence type="ECO:0000313" key="2">
    <source>
        <dbReference type="EMBL" id="RCG23947.1"/>
    </source>
</evidence>
<keyword evidence="3" id="KW-1185">Reference proteome</keyword>
<gene>
    <name evidence="2" type="ORF">DQ384_33295</name>
</gene>
<evidence type="ECO:0000313" key="3">
    <source>
        <dbReference type="Proteomes" id="UP000253094"/>
    </source>
</evidence>
<feature type="domain" description="DUF5753" evidence="1">
    <location>
        <begin position="1"/>
        <end position="69"/>
    </location>
</feature>
<dbReference type="InterPro" id="IPR043917">
    <property type="entry name" value="DUF5753"/>
</dbReference>
<dbReference type="AlphaFoldDB" id="A0A367F2P9"/>
<name>A0A367F2P9_9ACTN</name>
<comment type="caution">
    <text evidence="2">The sequence shown here is derived from an EMBL/GenBank/DDBJ whole genome shotgun (WGS) entry which is preliminary data.</text>
</comment>
<dbReference type="EMBL" id="QOIL01000025">
    <property type="protein sequence ID" value="RCG23947.1"/>
    <property type="molecule type" value="Genomic_DNA"/>
</dbReference>
<dbReference type="Pfam" id="PF19054">
    <property type="entry name" value="DUF5753"/>
    <property type="match status" value="1"/>
</dbReference>
<reference evidence="2 3" key="1">
    <citation type="submission" date="2018-06" db="EMBL/GenBank/DDBJ databases">
        <title>Sphaerisporangium craniellae sp. nov., isolated from a marine sponge in the South China Sea.</title>
        <authorList>
            <person name="Li L."/>
        </authorList>
    </citation>
    <scope>NUCLEOTIDE SEQUENCE [LARGE SCALE GENOMIC DNA]</scope>
    <source>
        <strain evidence="2 3">CCTCC AA 208026</strain>
    </source>
</reference>
<proteinExistence type="predicted"/>
<protein>
    <recommendedName>
        <fullName evidence="1">DUF5753 domain-containing protein</fullName>
    </recommendedName>
</protein>
<sequence length="69" mass="7565">MRAQLRRLIEIGAGPNVAIRIVPFRTGAHAAIEGPFVLLCFPEEHAPDVAYVEGAMGDLYSESVEEVQR</sequence>
<dbReference type="OrthoDB" id="3540928at2"/>
<dbReference type="Proteomes" id="UP000253094">
    <property type="component" value="Unassembled WGS sequence"/>
</dbReference>
<accession>A0A367F2P9</accession>
<evidence type="ECO:0000259" key="1">
    <source>
        <dbReference type="Pfam" id="PF19054"/>
    </source>
</evidence>